<dbReference type="InterPro" id="IPR029044">
    <property type="entry name" value="Nucleotide-diphossugar_trans"/>
</dbReference>
<gene>
    <name evidence="1" type="ORF">GCM10012280_54570</name>
</gene>
<proteinExistence type="predicted"/>
<reference evidence="1" key="2">
    <citation type="submission" date="2020-09" db="EMBL/GenBank/DDBJ databases">
        <authorList>
            <person name="Sun Q."/>
            <person name="Zhou Y."/>
        </authorList>
    </citation>
    <scope>NUCLEOTIDE SEQUENCE</scope>
    <source>
        <strain evidence="1">CGMCC 4.7201</strain>
    </source>
</reference>
<dbReference type="PANTHER" id="PTHR36529:SF1">
    <property type="entry name" value="GLYCOSYLTRANSFERASE"/>
    <property type="match status" value="1"/>
</dbReference>
<dbReference type="GO" id="GO:0016740">
    <property type="term" value="F:transferase activity"/>
    <property type="evidence" value="ECO:0007669"/>
    <property type="project" value="UniProtKB-KW"/>
</dbReference>
<reference evidence="1" key="1">
    <citation type="journal article" date="2014" name="Int. J. Syst. Evol. Microbiol.">
        <title>Complete genome sequence of Corynebacterium casei LMG S-19264T (=DSM 44701T), isolated from a smear-ripened cheese.</title>
        <authorList>
            <consortium name="US DOE Joint Genome Institute (JGI-PGF)"/>
            <person name="Walter F."/>
            <person name="Albersmeier A."/>
            <person name="Kalinowski J."/>
            <person name="Ruckert C."/>
        </authorList>
    </citation>
    <scope>NUCLEOTIDE SEQUENCE</scope>
    <source>
        <strain evidence="1">CGMCC 4.7201</strain>
    </source>
</reference>
<evidence type="ECO:0000313" key="2">
    <source>
        <dbReference type="Proteomes" id="UP000641932"/>
    </source>
</evidence>
<dbReference type="SUPFAM" id="SSF53448">
    <property type="entry name" value="Nucleotide-diphospho-sugar transferases"/>
    <property type="match status" value="1"/>
</dbReference>
<dbReference type="Pfam" id="PF09837">
    <property type="entry name" value="DUF2064"/>
    <property type="match status" value="1"/>
</dbReference>
<dbReference type="RefSeq" id="WP_229698786.1">
    <property type="nucleotide sequence ID" value="NZ_BMMS01000027.1"/>
</dbReference>
<keyword evidence="2" id="KW-1185">Reference proteome</keyword>
<dbReference type="Proteomes" id="UP000641932">
    <property type="component" value="Unassembled WGS sequence"/>
</dbReference>
<organism evidence="1 2">
    <name type="scientific">Wenjunlia tyrosinilytica</name>
    <dbReference type="NCBI Taxonomy" id="1544741"/>
    <lineage>
        <taxon>Bacteria</taxon>
        <taxon>Bacillati</taxon>
        <taxon>Actinomycetota</taxon>
        <taxon>Actinomycetes</taxon>
        <taxon>Kitasatosporales</taxon>
        <taxon>Streptomycetaceae</taxon>
        <taxon>Wenjunlia</taxon>
    </lineage>
</organism>
<dbReference type="AlphaFoldDB" id="A0A917ZWV6"/>
<dbReference type="EMBL" id="BMMS01000027">
    <property type="protein sequence ID" value="GGO96016.1"/>
    <property type="molecule type" value="Genomic_DNA"/>
</dbReference>
<evidence type="ECO:0000313" key="1">
    <source>
        <dbReference type="EMBL" id="GGO96016.1"/>
    </source>
</evidence>
<dbReference type="Gene3D" id="3.90.550.10">
    <property type="entry name" value="Spore Coat Polysaccharide Biosynthesis Protein SpsA, Chain A"/>
    <property type="match status" value="1"/>
</dbReference>
<dbReference type="PANTHER" id="PTHR36529">
    <property type="entry name" value="SLL1095 PROTEIN"/>
    <property type="match status" value="1"/>
</dbReference>
<sequence length="212" mass="22121">MLEPTTLMVIAKEPQPGRVKTRLTPAYTVAEAADLALAALYDTLEAVSAMPARRRVLVLDGSPGHWVPTGFEVVPQRGTGLDQRLAAAFDGCDGPAVVVGMDTPQITPALLAPALAPDAWHSCDAWFGPAEDGGFWAMGLAAPDPKLLLGVPMSTAETGAIQRGRLADAGLTVRDLPRLRDIDTAHDAVLVAGQAPGSRFAAAVDRMGPRLG</sequence>
<accession>A0A917ZWV6</accession>
<comment type="caution">
    <text evidence="1">The sequence shown here is derived from an EMBL/GenBank/DDBJ whole genome shotgun (WGS) entry which is preliminary data.</text>
</comment>
<name>A0A917ZWV6_9ACTN</name>
<keyword evidence="1" id="KW-0808">Transferase</keyword>
<protein>
    <submittedName>
        <fullName evidence="1">Glycosyl transferase</fullName>
    </submittedName>
</protein>
<dbReference type="InterPro" id="IPR018641">
    <property type="entry name" value="Trfase_1_rSAM/seldom-assoc"/>
</dbReference>